<dbReference type="GO" id="GO:0005829">
    <property type="term" value="C:cytosol"/>
    <property type="evidence" value="ECO:0007669"/>
    <property type="project" value="TreeGrafter"/>
</dbReference>
<dbReference type="InterPro" id="IPR013785">
    <property type="entry name" value="Aldolase_TIM"/>
</dbReference>
<evidence type="ECO:0000313" key="9">
    <source>
        <dbReference type="EMBL" id="TXD96832.1"/>
    </source>
</evidence>
<keyword evidence="6 7" id="KW-0413">Isomerase</keyword>
<dbReference type="CDD" id="cd00311">
    <property type="entry name" value="TIM"/>
    <property type="match status" value="1"/>
</dbReference>
<comment type="pathway">
    <text evidence="7 8">Carbohydrate biosynthesis; gluconeogenesis.</text>
</comment>
<name>A0A5C7A2C4_9GAMM</name>
<comment type="subunit">
    <text evidence="7 8">Homodimer.</text>
</comment>
<evidence type="ECO:0000256" key="6">
    <source>
        <dbReference type="ARBA" id="ARBA00023235"/>
    </source>
</evidence>
<dbReference type="UniPathway" id="UPA00109">
    <property type="reaction ID" value="UER00189"/>
</dbReference>
<dbReference type="Proteomes" id="UP000321903">
    <property type="component" value="Unassembled WGS sequence"/>
</dbReference>
<dbReference type="GO" id="GO:0019563">
    <property type="term" value="P:glycerol catabolic process"/>
    <property type="evidence" value="ECO:0007669"/>
    <property type="project" value="TreeGrafter"/>
</dbReference>
<comment type="caution">
    <text evidence="9">The sequence shown here is derived from an EMBL/GenBank/DDBJ whole genome shotgun (WGS) entry which is preliminary data.</text>
</comment>
<evidence type="ECO:0000256" key="3">
    <source>
        <dbReference type="ARBA" id="ARBA00022432"/>
    </source>
</evidence>
<gene>
    <name evidence="7" type="primary">tpiA</name>
    <name evidence="9" type="ORF">ES754_07265</name>
</gene>
<comment type="similarity">
    <text evidence="2 7 8">Belongs to the triosephosphate isomerase family.</text>
</comment>
<dbReference type="NCBIfam" id="TIGR00419">
    <property type="entry name" value="tim"/>
    <property type="match status" value="1"/>
</dbReference>
<dbReference type="Gene3D" id="3.20.20.70">
    <property type="entry name" value="Aldolase class I"/>
    <property type="match status" value="1"/>
</dbReference>
<dbReference type="InterPro" id="IPR035990">
    <property type="entry name" value="TIM_sf"/>
</dbReference>
<keyword evidence="4 7" id="KW-0963">Cytoplasm</keyword>
<evidence type="ECO:0000313" key="10">
    <source>
        <dbReference type="Proteomes" id="UP000321903"/>
    </source>
</evidence>
<dbReference type="InterPro" id="IPR020861">
    <property type="entry name" value="Triosephosphate_isomerase_AS"/>
</dbReference>
<dbReference type="GO" id="GO:0004807">
    <property type="term" value="F:triose-phosphate isomerase activity"/>
    <property type="evidence" value="ECO:0007669"/>
    <property type="project" value="UniProtKB-UniRule"/>
</dbReference>
<dbReference type="GO" id="GO:0006096">
    <property type="term" value="P:glycolytic process"/>
    <property type="evidence" value="ECO:0007669"/>
    <property type="project" value="UniProtKB-UniRule"/>
</dbReference>
<comment type="function">
    <text evidence="7">Involved in the gluconeogenesis. Catalyzes stereospecifically the conversion of dihydroxyacetone phosphate (DHAP) to D-glyceraldehyde-3-phosphate (G3P).</text>
</comment>
<dbReference type="PANTHER" id="PTHR21139">
    <property type="entry name" value="TRIOSEPHOSPHATE ISOMERASE"/>
    <property type="match status" value="1"/>
</dbReference>
<dbReference type="EC" id="5.3.1.1" evidence="7 8"/>
<feature type="active site" description="Electrophile" evidence="7">
    <location>
        <position position="107"/>
    </location>
</feature>
<feature type="binding site" evidence="7">
    <location>
        <position position="195"/>
    </location>
    <ligand>
        <name>substrate</name>
    </ligand>
</feature>
<dbReference type="AlphaFoldDB" id="A0A5C7A2C4"/>
<comment type="subcellular location">
    <subcellularLocation>
        <location evidence="7 8">Cytoplasm</location>
    </subcellularLocation>
</comment>
<dbReference type="InterPro" id="IPR022896">
    <property type="entry name" value="TrioseP_Isoase_bac/euk"/>
</dbReference>
<organism evidence="9 10">
    <name type="scientific">Psychrobacter frigidicola</name>
    <dbReference type="NCBI Taxonomy" id="45611"/>
    <lineage>
        <taxon>Bacteria</taxon>
        <taxon>Pseudomonadati</taxon>
        <taxon>Pseudomonadota</taxon>
        <taxon>Gammaproteobacteria</taxon>
        <taxon>Moraxellales</taxon>
        <taxon>Moraxellaceae</taxon>
        <taxon>Psychrobacter</taxon>
    </lineage>
</organism>
<evidence type="ECO:0000256" key="4">
    <source>
        <dbReference type="ARBA" id="ARBA00022490"/>
    </source>
</evidence>
<keyword evidence="10" id="KW-1185">Reference proteome</keyword>
<comment type="pathway">
    <text evidence="7 8">Carbohydrate degradation; glycolysis; D-glyceraldehyde 3-phosphate from glycerone phosphate: step 1/1.</text>
</comment>
<dbReference type="SUPFAM" id="SSF51351">
    <property type="entry name" value="Triosephosphate isomerase (TIM)"/>
    <property type="match status" value="1"/>
</dbReference>
<dbReference type="EMBL" id="VORZ01000002">
    <property type="protein sequence ID" value="TXD96832.1"/>
    <property type="molecule type" value="Genomic_DNA"/>
</dbReference>
<keyword evidence="5 7" id="KW-0324">Glycolysis</keyword>
<feature type="binding site" evidence="7">
    <location>
        <begin position="8"/>
        <end position="10"/>
    </location>
    <ligand>
        <name>substrate</name>
    </ligand>
</feature>
<sequence length="275" mass="28785">MQAWVIGNWKQNPATNHDVNTLVDALLKATSKNNAAASEAAITPACQLMVAPSCIHLANVSDRLQGSSLLCAAQDISAHSHSTGAYTGDCSAQQVVDAGASWTLLGHSERRQYHQESNDTLVQKLDNALAQGLGVVLCVGETQVQYDDKQTLEVLGEQLSVIKALLAQSSNQEPEFAQMLAPHLIVAYEPVWAIGTGKVPTVAEVSATHDYIKQTVASFAAPLTNVSVLYGGSVNADNADDFAASPMIDGALVGGAALKADSFLAIAAAFTRAKA</sequence>
<dbReference type="GO" id="GO:0006094">
    <property type="term" value="P:gluconeogenesis"/>
    <property type="evidence" value="ECO:0007669"/>
    <property type="project" value="UniProtKB-UniRule"/>
</dbReference>
<dbReference type="PANTHER" id="PTHR21139:SF42">
    <property type="entry name" value="TRIOSEPHOSPHATE ISOMERASE"/>
    <property type="match status" value="1"/>
</dbReference>
<dbReference type="InterPro" id="IPR000652">
    <property type="entry name" value="Triosephosphate_isomerase"/>
</dbReference>
<keyword evidence="3 7" id="KW-0312">Gluconeogenesis</keyword>
<dbReference type="PROSITE" id="PS00171">
    <property type="entry name" value="TIM_1"/>
    <property type="match status" value="1"/>
</dbReference>
<dbReference type="OrthoDB" id="9809429at2"/>
<dbReference type="HAMAP" id="MF_00147_B">
    <property type="entry name" value="TIM_B"/>
    <property type="match status" value="1"/>
</dbReference>
<protein>
    <recommendedName>
        <fullName evidence="7 8">Triosephosphate isomerase</fullName>
        <shortName evidence="7">TIM</shortName>
        <shortName evidence="7">TPI</shortName>
        <ecNumber evidence="7 8">5.3.1.1</ecNumber>
    </recommendedName>
    <alternativeName>
        <fullName evidence="7">Triose-phosphate isomerase</fullName>
    </alternativeName>
</protein>
<feature type="binding site" evidence="7">
    <location>
        <begin position="254"/>
        <end position="255"/>
    </location>
    <ligand>
        <name>substrate</name>
    </ligand>
</feature>
<evidence type="ECO:0000256" key="2">
    <source>
        <dbReference type="ARBA" id="ARBA00007422"/>
    </source>
</evidence>
<evidence type="ECO:0000256" key="5">
    <source>
        <dbReference type="ARBA" id="ARBA00023152"/>
    </source>
</evidence>
<evidence type="ECO:0000256" key="7">
    <source>
        <dbReference type="HAMAP-Rule" id="MF_00147"/>
    </source>
</evidence>
<comment type="catalytic activity">
    <reaction evidence="7 8">
        <text>D-glyceraldehyde 3-phosphate = dihydroxyacetone phosphate</text>
        <dbReference type="Rhea" id="RHEA:18585"/>
        <dbReference type="ChEBI" id="CHEBI:57642"/>
        <dbReference type="ChEBI" id="CHEBI:59776"/>
        <dbReference type="EC" id="5.3.1.1"/>
    </reaction>
</comment>
<dbReference type="RefSeq" id="WP_147223539.1">
    <property type="nucleotide sequence ID" value="NZ_CAJGYY010000001.1"/>
</dbReference>
<evidence type="ECO:0000256" key="8">
    <source>
        <dbReference type="RuleBase" id="RU363013"/>
    </source>
</evidence>
<feature type="active site" description="Proton acceptor" evidence="7">
    <location>
        <position position="189"/>
    </location>
</feature>
<dbReference type="GO" id="GO:0046166">
    <property type="term" value="P:glyceraldehyde-3-phosphate biosynthetic process"/>
    <property type="evidence" value="ECO:0007669"/>
    <property type="project" value="TreeGrafter"/>
</dbReference>
<dbReference type="Pfam" id="PF00121">
    <property type="entry name" value="TIM"/>
    <property type="match status" value="1"/>
</dbReference>
<accession>A0A5C7A2C4</accession>
<comment type="pathway">
    <text evidence="1">Carbohydrate metabolism; erythritol degradation.</text>
</comment>
<feature type="binding site" evidence="7">
    <location>
        <position position="233"/>
    </location>
    <ligand>
        <name>substrate</name>
    </ligand>
</feature>
<proteinExistence type="inferred from homology"/>
<dbReference type="PROSITE" id="PS51440">
    <property type="entry name" value="TIM_2"/>
    <property type="match status" value="1"/>
</dbReference>
<dbReference type="UniPathway" id="UPA00138"/>
<reference evidence="9 10" key="1">
    <citation type="submission" date="2019-08" db="EMBL/GenBank/DDBJ databases">
        <title>Genome sequence of Psychrobacter frigidicola ACAM304 (type strain).</title>
        <authorList>
            <person name="Bowman J.P."/>
        </authorList>
    </citation>
    <scope>NUCLEOTIDE SEQUENCE [LARGE SCALE GENOMIC DNA]</scope>
    <source>
        <strain evidence="9 10">ACAM 304</strain>
    </source>
</reference>
<evidence type="ECO:0000256" key="1">
    <source>
        <dbReference type="ARBA" id="ARBA00004939"/>
    </source>
</evidence>